<evidence type="ECO:0000313" key="2">
    <source>
        <dbReference type="Proteomes" id="UP000886501"/>
    </source>
</evidence>
<keyword evidence="2" id="KW-1185">Reference proteome</keyword>
<protein>
    <submittedName>
        <fullName evidence="1">Uncharacterized protein</fullName>
    </submittedName>
</protein>
<dbReference type="Proteomes" id="UP000886501">
    <property type="component" value="Unassembled WGS sequence"/>
</dbReference>
<sequence length="283" mass="31921">MKNAFALINRIPPDALSLIPEYWNHRERDRNLIKLTHVCRGWRVLFASRPSLWNRLNCVDVNKTLAYLKRSQSSPLEVSLKGGKEKGVPYCDDALHLLDPHIGRVKSLVVIGVWEDVLLGITTHFSCPVPLLEHLSITIHSSWTPVLKSALFDRDLSSLRTLELDGVATRLPWKNLSNLTSFSLSRVPEDKFSTEALLNLFERAPLLRKVSLIHSIPNSSNAPPERVVSLPLLKEFDIRGSLPFSTLLNHLSVPPNALMTMTFNITGDRLPIQDHHPKSLANF</sequence>
<reference evidence="1" key="2">
    <citation type="journal article" date="2020" name="Nat. Commun.">
        <title>Large-scale genome sequencing of mycorrhizal fungi provides insights into the early evolution of symbiotic traits.</title>
        <authorList>
            <person name="Miyauchi S."/>
            <person name="Kiss E."/>
            <person name="Kuo A."/>
            <person name="Drula E."/>
            <person name="Kohler A."/>
            <person name="Sanchez-Garcia M."/>
            <person name="Morin E."/>
            <person name="Andreopoulos B."/>
            <person name="Barry K.W."/>
            <person name="Bonito G."/>
            <person name="Buee M."/>
            <person name="Carver A."/>
            <person name="Chen C."/>
            <person name="Cichocki N."/>
            <person name="Clum A."/>
            <person name="Culley D."/>
            <person name="Crous P.W."/>
            <person name="Fauchery L."/>
            <person name="Girlanda M."/>
            <person name="Hayes R.D."/>
            <person name="Keri Z."/>
            <person name="LaButti K."/>
            <person name="Lipzen A."/>
            <person name="Lombard V."/>
            <person name="Magnuson J."/>
            <person name="Maillard F."/>
            <person name="Murat C."/>
            <person name="Nolan M."/>
            <person name="Ohm R.A."/>
            <person name="Pangilinan J."/>
            <person name="Pereira M.F."/>
            <person name="Perotto S."/>
            <person name="Peter M."/>
            <person name="Pfister S."/>
            <person name="Riley R."/>
            <person name="Sitrit Y."/>
            <person name="Stielow J.B."/>
            <person name="Szollosi G."/>
            <person name="Zifcakova L."/>
            <person name="Stursova M."/>
            <person name="Spatafora J.W."/>
            <person name="Tedersoo L."/>
            <person name="Vaario L.M."/>
            <person name="Yamada A."/>
            <person name="Yan M."/>
            <person name="Wang P."/>
            <person name="Xu J."/>
            <person name="Bruns T."/>
            <person name="Baldrian P."/>
            <person name="Vilgalys R."/>
            <person name="Dunand C."/>
            <person name="Henrissat B."/>
            <person name="Grigoriev I.V."/>
            <person name="Hibbett D."/>
            <person name="Nagy L.G."/>
            <person name="Martin F.M."/>
        </authorList>
    </citation>
    <scope>NUCLEOTIDE SEQUENCE</scope>
    <source>
        <strain evidence="1">P2</strain>
    </source>
</reference>
<reference evidence="1" key="1">
    <citation type="submission" date="2019-10" db="EMBL/GenBank/DDBJ databases">
        <authorList>
            <consortium name="DOE Joint Genome Institute"/>
            <person name="Kuo A."/>
            <person name="Miyauchi S."/>
            <person name="Kiss E."/>
            <person name="Drula E."/>
            <person name="Kohler A."/>
            <person name="Sanchez-Garcia M."/>
            <person name="Andreopoulos B."/>
            <person name="Barry K.W."/>
            <person name="Bonito G."/>
            <person name="Buee M."/>
            <person name="Carver A."/>
            <person name="Chen C."/>
            <person name="Cichocki N."/>
            <person name="Clum A."/>
            <person name="Culley D."/>
            <person name="Crous P.W."/>
            <person name="Fauchery L."/>
            <person name="Girlanda M."/>
            <person name="Hayes R."/>
            <person name="Keri Z."/>
            <person name="Labutti K."/>
            <person name="Lipzen A."/>
            <person name="Lombard V."/>
            <person name="Magnuson J."/>
            <person name="Maillard F."/>
            <person name="Morin E."/>
            <person name="Murat C."/>
            <person name="Nolan M."/>
            <person name="Ohm R."/>
            <person name="Pangilinan J."/>
            <person name="Pereira M."/>
            <person name="Perotto S."/>
            <person name="Peter M."/>
            <person name="Riley R."/>
            <person name="Sitrit Y."/>
            <person name="Stielow B."/>
            <person name="Szollosi G."/>
            <person name="Zifcakova L."/>
            <person name="Stursova M."/>
            <person name="Spatafora J.W."/>
            <person name="Tedersoo L."/>
            <person name="Vaario L.-M."/>
            <person name="Yamada A."/>
            <person name="Yan M."/>
            <person name="Wang P."/>
            <person name="Xu J."/>
            <person name="Bruns T."/>
            <person name="Baldrian P."/>
            <person name="Vilgalys R."/>
            <person name="Henrissat B."/>
            <person name="Grigoriev I.V."/>
            <person name="Hibbett D."/>
            <person name="Nagy L.G."/>
            <person name="Martin F.M."/>
        </authorList>
    </citation>
    <scope>NUCLEOTIDE SEQUENCE</scope>
    <source>
        <strain evidence="1">P2</strain>
    </source>
</reference>
<name>A0ACB6ZEF8_THEGA</name>
<organism evidence="1 2">
    <name type="scientific">Thelephora ganbajun</name>
    <name type="common">Ganba fungus</name>
    <dbReference type="NCBI Taxonomy" id="370292"/>
    <lineage>
        <taxon>Eukaryota</taxon>
        <taxon>Fungi</taxon>
        <taxon>Dikarya</taxon>
        <taxon>Basidiomycota</taxon>
        <taxon>Agaricomycotina</taxon>
        <taxon>Agaricomycetes</taxon>
        <taxon>Thelephorales</taxon>
        <taxon>Thelephoraceae</taxon>
        <taxon>Thelephora</taxon>
    </lineage>
</organism>
<comment type="caution">
    <text evidence="1">The sequence shown here is derived from an EMBL/GenBank/DDBJ whole genome shotgun (WGS) entry which is preliminary data.</text>
</comment>
<evidence type="ECO:0000313" key="1">
    <source>
        <dbReference type="EMBL" id="KAF9647932.1"/>
    </source>
</evidence>
<accession>A0ACB6ZEF8</accession>
<dbReference type="EMBL" id="MU118023">
    <property type="protein sequence ID" value="KAF9647932.1"/>
    <property type="molecule type" value="Genomic_DNA"/>
</dbReference>
<gene>
    <name evidence="1" type="ORF">BDM02DRAFT_2475355</name>
</gene>
<proteinExistence type="predicted"/>